<keyword evidence="2" id="KW-1185">Reference proteome</keyword>
<sequence>MPIVVKGITQGGCIRFGAWGCFAFGEDTKDIITTNLEKLLEARSSSFDSDDPLRPPATRTCKFIGLYHPSRPPAQRLQGWSISPETYKATRGEPFEAMIEESKEELEIEEGKKFDK</sequence>
<protein>
    <submittedName>
        <fullName evidence="1">Uncharacterized protein</fullName>
    </submittedName>
</protein>
<comment type="caution">
    <text evidence="1">The sequence shown here is derived from an EMBL/GenBank/DDBJ whole genome shotgun (WGS) entry which is preliminary data.</text>
</comment>
<organism evidence="1 2">
    <name type="scientific">Stephania japonica</name>
    <dbReference type="NCBI Taxonomy" id="461633"/>
    <lineage>
        <taxon>Eukaryota</taxon>
        <taxon>Viridiplantae</taxon>
        <taxon>Streptophyta</taxon>
        <taxon>Embryophyta</taxon>
        <taxon>Tracheophyta</taxon>
        <taxon>Spermatophyta</taxon>
        <taxon>Magnoliopsida</taxon>
        <taxon>Ranunculales</taxon>
        <taxon>Menispermaceae</taxon>
        <taxon>Menispermoideae</taxon>
        <taxon>Cissampelideae</taxon>
        <taxon>Stephania</taxon>
    </lineage>
</organism>
<reference evidence="1 2" key="1">
    <citation type="submission" date="2024-01" db="EMBL/GenBank/DDBJ databases">
        <title>Genome assemblies of Stephania.</title>
        <authorList>
            <person name="Yang L."/>
        </authorList>
    </citation>
    <scope>NUCLEOTIDE SEQUENCE [LARGE SCALE GENOMIC DNA]</scope>
    <source>
        <strain evidence="1">QJT</strain>
        <tissue evidence="1">Leaf</tissue>
    </source>
</reference>
<evidence type="ECO:0000313" key="1">
    <source>
        <dbReference type="EMBL" id="KAK9130811.1"/>
    </source>
</evidence>
<dbReference type="Proteomes" id="UP001417504">
    <property type="component" value="Unassembled WGS sequence"/>
</dbReference>
<gene>
    <name evidence="1" type="ORF">Sjap_011298</name>
</gene>
<dbReference type="AlphaFoldDB" id="A0AAP0P7Z5"/>
<accession>A0AAP0P7Z5</accession>
<proteinExistence type="predicted"/>
<evidence type="ECO:0000313" key="2">
    <source>
        <dbReference type="Proteomes" id="UP001417504"/>
    </source>
</evidence>
<dbReference type="EMBL" id="JBBNAE010000004">
    <property type="protein sequence ID" value="KAK9130811.1"/>
    <property type="molecule type" value="Genomic_DNA"/>
</dbReference>
<name>A0AAP0P7Z5_9MAGN</name>